<keyword evidence="4" id="KW-1185">Reference proteome</keyword>
<dbReference type="InterPro" id="IPR034660">
    <property type="entry name" value="DinB/YfiT-like"/>
</dbReference>
<dbReference type="RefSeq" id="WP_179500736.1">
    <property type="nucleotide sequence ID" value="NZ_JACCAA010000001.1"/>
</dbReference>
<evidence type="ECO:0000259" key="1">
    <source>
        <dbReference type="Pfam" id="PF07398"/>
    </source>
</evidence>
<evidence type="ECO:0000313" key="4">
    <source>
        <dbReference type="Proteomes" id="UP000540656"/>
    </source>
</evidence>
<gene>
    <name evidence="3" type="ORF">BJ980_000386</name>
</gene>
<comment type="caution">
    <text evidence="3">The sequence shown here is derived from an EMBL/GenBank/DDBJ whole genome shotgun (WGS) entry which is preliminary data.</text>
</comment>
<dbReference type="InterPro" id="IPR024344">
    <property type="entry name" value="MDMPI_metal-binding"/>
</dbReference>
<evidence type="ECO:0000259" key="2">
    <source>
        <dbReference type="Pfam" id="PF11716"/>
    </source>
</evidence>
<feature type="domain" description="Mycothiol-dependent maleylpyruvate isomerase metal-binding" evidence="2">
    <location>
        <begin position="11"/>
        <end position="132"/>
    </location>
</feature>
<dbReference type="GO" id="GO:0046872">
    <property type="term" value="F:metal ion binding"/>
    <property type="evidence" value="ECO:0007669"/>
    <property type="project" value="InterPro"/>
</dbReference>
<organism evidence="3 4">
    <name type="scientific">Nocardioides daedukensis</name>
    <dbReference type="NCBI Taxonomy" id="634462"/>
    <lineage>
        <taxon>Bacteria</taxon>
        <taxon>Bacillati</taxon>
        <taxon>Actinomycetota</taxon>
        <taxon>Actinomycetes</taxon>
        <taxon>Propionibacteriales</taxon>
        <taxon>Nocardioidaceae</taxon>
        <taxon>Nocardioides</taxon>
    </lineage>
</organism>
<dbReference type="Pfam" id="PF11716">
    <property type="entry name" value="MDMPI_N"/>
    <property type="match status" value="1"/>
</dbReference>
<dbReference type="GO" id="GO:0005886">
    <property type="term" value="C:plasma membrane"/>
    <property type="evidence" value="ECO:0007669"/>
    <property type="project" value="TreeGrafter"/>
</dbReference>
<dbReference type="PANTHER" id="PTHR40758">
    <property type="entry name" value="CONSERVED PROTEIN"/>
    <property type="match status" value="1"/>
</dbReference>
<dbReference type="Gene3D" id="1.20.120.450">
    <property type="entry name" value="dinb family like domain"/>
    <property type="match status" value="1"/>
</dbReference>
<dbReference type="NCBIfam" id="TIGR03083">
    <property type="entry name" value="maleylpyruvate isomerase family mycothiol-dependent enzyme"/>
    <property type="match status" value="1"/>
</dbReference>
<dbReference type="InterPro" id="IPR017517">
    <property type="entry name" value="Maleyloyr_isom"/>
</dbReference>
<proteinExistence type="predicted"/>
<sequence length="263" mass="28846">MTQLSPETYLEHLRRESSRFRDVLADVDPATPVPSCPEWTAADLLWHLSGVQDFWSHVITHRPQAPQDYLEPVRPDTHPELLASFDEASASLQRALVSADPAEPAWSWSSDQSVGFTVRRQAHEALIHRLDAELAAGSVTDLDPLLAADGAHEALDVMFGGTPAWGRFTGAEAHVRVDSIDTGHQMWVQLGRFTGTDPDGRVLDEPDIQVVADPGSEPDVIVSGTAGDLDAWLWKRRDDAAITVLGDRTTYDAFLACISHPID</sequence>
<name>A0A7Y9UMF8_9ACTN</name>
<dbReference type="EMBL" id="JACCAA010000001">
    <property type="protein sequence ID" value="NYG57463.1"/>
    <property type="molecule type" value="Genomic_DNA"/>
</dbReference>
<dbReference type="Pfam" id="PF07398">
    <property type="entry name" value="MDMPI_C"/>
    <property type="match status" value="1"/>
</dbReference>
<dbReference type="Proteomes" id="UP000540656">
    <property type="component" value="Unassembled WGS sequence"/>
</dbReference>
<protein>
    <submittedName>
        <fullName evidence="3">Uncharacterized protein (TIGR03083 family)</fullName>
    </submittedName>
</protein>
<dbReference type="PANTHER" id="PTHR40758:SF1">
    <property type="entry name" value="CONSERVED PROTEIN"/>
    <property type="match status" value="1"/>
</dbReference>
<feature type="domain" description="MDMPI C-terminal" evidence="1">
    <location>
        <begin position="146"/>
        <end position="252"/>
    </location>
</feature>
<reference evidence="3 4" key="1">
    <citation type="submission" date="2020-07" db="EMBL/GenBank/DDBJ databases">
        <title>Sequencing the genomes of 1000 actinobacteria strains.</title>
        <authorList>
            <person name="Klenk H.-P."/>
        </authorList>
    </citation>
    <scope>NUCLEOTIDE SEQUENCE [LARGE SCALE GENOMIC DNA]</scope>
    <source>
        <strain evidence="3 4">DSM 23819</strain>
    </source>
</reference>
<dbReference type="InterPro" id="IPR010872">
    <property type="entry name" value="MDMPI_C-term_domain"/>
</dbReference>
<evidence type="ECO:0000313" key="3">
    <source>
        <dbReference type="EMBL" id="NYG57463.1"/>
    </source>
</evidence>
<dbReference type="AlphaFoldDB" id="A0A7Y9UMF8"/>
<dbReference type="SUPFAM" id="SSF109854">
    <property type="entry name" value="DinB/YfiT-like putative metalloenzymes"/>
    <property type="match status" value="1"/>
</dbReference>
<accession>A0A7Y9UMF8</accession>